<dbReference type="AlphaFoldDB" id="M4BVA5"/>
<protein>
    <submittedName>
        <fullName evidence="1">Uncharacterized protein</fullName>
    </submittedName>
</protein>
<dbReference type="InParanoid" id="M4BVA5"/>
<organism evidence="1 2">
    <name type="scientific">Hyaloperonospora arabidopsidis (strain Emoy2)</name>
    <name type="common">Downy mildew agent</name>
    <name type="synonym">Peronospora arabidopsidis</name>
    <dbReference type="NCBI Taxonomy" id="559515"/>
    <lineage>
        <taxon>Eukaryota</taxon>
        <taxon>Sar</taxon>
        <taxon>Stramenopiles</taxon>
        <taxon>Oomycota</taxon>
        <taxon>Peronosporomycetes</taxon>
        <taxon>Peronosporales</taxon>
        <taxon>Peronosporaceae</taxon>
        <taxon>Hyaloperonospora</taxon>
    </lineage>
</organism>
<reference evidence="2" key="1">
    <citation type="journal article" date="2010" name="Science">
        <title>Signatures of adaptation to obligate biotrophy in the Hyaloperonospora arabidopsidis genome.</title>
        <authorList>
            <person name="Baxter L."/>
            <person name="Tripathy S."/>
            <person name="Ishaque N."/>
            <person name="Boot N."/>
            <person name="Cabral A."/>
            <person name="Kemen E."/>
            <person name="Thines M."/>
            <person name="Ah-Fong A."/>
            <person name="Anderson R."/>
            <person name="Badejoko W."/>
            <person name="Bittner-Eddy P."/>
            <person name="Boore J.L."/>
            <person name="Chibucos M.C."/>
            <person name="Coates M."/>
            <person name="Dehal P."/>
            <person name="Delehaunty K."/>
            <person name="Dong S."/>
            <person name="Downton P."/>
            <person name="Dumas B."/>
            <person name="Fabro G."/>
            <person name="Fronick C."/>
            <person name="Fuerstenberg S.I."/>
            <person name="Fulton L."/>
            <person name="Gaulin E."/>
            <person name="Govers F."/>
            <person name="Hughes L."/>
            <person name="Humphray S."/>
            <person name="Jiang R.H."/>
            <person name="Judelson H."/>
            <person name="Kamoun S."/>
            <person name="Kyung K."/>
            <person name="Meijer H."/>
            <person name="Minx P."/>
            <person name="Morris P."/>
            <person name="Nelson J."/>
            <person name="Phuntumart V."/>
            <person name="Qutob D."/>
            <person name="Rehmany A."/>
            <person name="Rougon-Cardoso A."/>
            <person name="Ryden P."/>
            <person name="Torto-Alalibo T."/>
            <person name="Studholme D."/>
            <person name="Wang Y."/>
            <person name="Win J."/>
            <person name="Wood J."/>
            <person name="Clifton S.W."/>
            <person name="Rogers J."/>
            <person name="Van den Ackerveken G."/>
            <person name="Jones J.D."/>
            <person name="McDowell J.M."/>
            <person name="Beynon J."/>
            <person name="Tyler B.M."/>
        </authorList>
    </citation>
    <scope>NUCLEOTIDE SEQUENCE [LARGE SCALE GENOMIC DNA]</scope>
    <source>
        <strain evidence="2">Emoy2</strain>
    </source>
</reference>
<dbReference type="EMBL" id="JH597976">
    <property type="status" value="NOT_ANNOTATED_CDS"/>
    <property type="molecule type" value="Genomic_DNA"/>
</dbReference>
<sequence length="122" mass="14269">MSCAMSSSASKDTKERSWSWTLSELEQRLLIVVGWDNDLKLRTFVVSGRLRNGLIGKQTCVRSFDGDMGSTDEARRDKGLVFYPIKFFVVIFEPLSEQSWSRERRHYVIPRGYERRTTSLRR</sequence>
<evidence type="ECO:0000313" key="2">
    <source>
        <dbReference type="Proteomes" id="UP000011713"/>
    </source>
</evidence>
<dbReference type="HOGENOM" id="CLU_2031145_0_0_1"/>
<dbReference type="Proteomes" id="UP000011713">
    <property type="component" value="Unassembled WGS sequence"/>
</dbReference>
<name>M4BVA5_HYAAE</name>
<keyword evidence="2" id="KW-1185">Reference proteome</keyword>
<proteinExistence type="predicted"/>
<dbReference type="VEuPathDB" id="FungiDB:HpaG810447"/>
<accession>M4BVA5</accession>
<dbReference type="EnsemblProtists" id="HpaT810447">
    <property type="protein sequence ID" value="HpaP810447"/>
    <property type="gene ID" value="HpaG810447"/>
</dbReference>
<evidence type="ECO:0000313" key="1">
    <source>
        <dbReference type="EnsemblProtists" id="HpaP810447"/>
    </source>
</evidence>
<reference evidence="1" key="2">
    <citation type="submission" date="2015-06" db="UniProtKB">
        <authorList>
            <consortium name="EnsemblProtists"/>
        </authorList>
    </citation>
    <scope>IDENTIFICATION</scope>
    <source>
        <strain evidence="1">Emoy2</strain>
    </source>
</reference>